<accession>A0A4V3UP76</accession>
<dbReference type="EMBL" id="SOSA01000230">
    <property type="protein sequence ID" value="THC94024.1"/>
    <property type="molecule type" value="Genomic_DNA"/>
</dbReference>
<organism evidence="1 2">
    <name type="scientific">Aspergillus tanneri</name>
    <dbReference type="NCBI Taxonomy" id="1220188"/>
    <lineage>
        <taxon>Eukaryota</taxon>
        <taxon>Fungi</taxon>
        <taxon>Dikarya</taxon>
        <taxon>Ascomycota</taxon>
        <taxon>Pezizomycotina</taxon>
        <taxon>Eurotiomycetes</taxon>
        <taxon>Eurotiomycetidae</taxon>
        <taxon>Eurotiales</taxon>
        <taxon>Aspergillaceae</taxon>
        <taxon>Aspergillus</taxon>
        <taxon>Aspergillus subgen. Circumdati</taxon>
    </lineage>
</organism>
<name>A0A4V3UP76_9EURO</name>
<protein>
    <submittedName>
        <fullName evidence="1">Uncharacterized protein</fullName>
    </submittedName>
</protein>
<gene>
    <name evidence="1" type="ORF">EYZ11_006496</name>
</gene>
<evidence type="ECO:0000313" key="2">
    <source>
        <dbReference type="Proteomes" id="UP000308092"/>
    </source>
</evidence>
<keyword evidence="2" id="KW-1185">Reference proteome</keyword>
<comment type="caution">
    <text evidence="1">The sequence shown here is derived from an EMBL/GenBank/DDBJ whole genome shotgun (WGS) entry which is preliminary data.</text>
</comment>
<dbReference type="Proteomes" id="UP000308092">
    <property type="component" value="Unassembled WGS sequence"/>
</dbReference>
<evidence type="ECO:0000313" key="1">
    <source>
        <dbReference type="EMBL" id="THC94024.1"/>
    </source>
</evidence>
<dbReference type="VEuPathDB" id="FungiDB:EYZ11_006496"/>
<dbReference type="AlphaFoldDB" id="A0A4V3UP76"/>
<reference evidence="1 2" key="1">
    <citation type="submission" date="2019-03" db="EMBL/GenBank/DDBJ databases">
        <title>The genome sequence of a newly discovered highly antifungal drug resistant Aspergillus species, Aspergillus tanneri NIH 1004.</title>
        <authorList>
            <person name="Mounaud S."/>
            <person name="Singh I."/>
            <person name="Joardar V."/>
            <person name="Pakala S."/>
            <person name="Pakala S."/>
            <person name="Venepally P."/>
            <person name="Hoover J."/>
            <person name="Nierman W."/>
            <person name="Chung J."/>
            <person name="Losada L."/>
        </authorList>
    </citation>
    <scope>NUCLEOTIDE SEQUENCE [LARGE SCALE GENOMIC DNA]</scope>
    <source>
        <strain evidence="1 2">NIH1004</strain>
    </source>
</reference>
<proteinExistence type="predicted"/>
<sequence>MGVSRTRGQMSAKGVPIAAVVVTWVHKRPLGADPDAVLVLVGALPVQLRAWVTAVGCNRGP</sequence>